<feature type="transmembrane region" description="Helical" evidence="1">
    <location>
        <begin position="7"/>
        <end position="26"/>
    </location>
</feature>
<reference evidence="2" key="1">
    <citation type="journal article" date="2013" name="Sci. Rep.">
        <title>Metagenomics uncovers a new group of low GC and ultra-small marine Actinobacteria.</title>
        <authorList>
            <person name="Ghai R."/>
            <person name="Mizuno C.M."/>
            <person name="Picazo A."/>
            <person name="Camacho A."/>
            <person name="Rodriguez-Valera F."/>
        </authorList>
    </citation>
    <scope>NUCLEOTIDE SEQUENCE</scope>
</reference>
<dbReference type="AlphaFoldDB" id="S5DQB9"/>
<proteinExistence type="predicted"/>
<accession>S5DQB9</accession>
<feature type="transmembrane region" description="Helical" evidence="1">
    <location>
        <begin position="163"/>
        <end position="185"/>
    </location>
</feature>
<evidence type="ECO:0000256" key="1">
    <source>
        <dbReference type="SAM" id="Phobius"/>
    </source>
</evidence>
<dbReference type="InterPro" id="IPR036259">
    <property type="entry name" value="MFS_trans_sf"/>
</dbReference>
<dbReference type="SUPFAM" id="SSF103473">
    <property type="entry name" value="MFS general substrate transporter"/>
    <property type="match status" value="1"/>
</dbReference>
<dbReference type="Gene3D" id="1.20.1250.20">
    <property type="entry name" value="MFS general substrate transporter like domains"/>
    <property type="match status" value="1"/>
</dbReference>
<keyword evidence="1" id="KW-0812">Transmembrane</keyword>
<feature type="transmembrane region" description="Helical" evidence="1">
    <location>
        <begin position="257"/>
        <end position="277"/>
    </location>
</feature>
<keyword evidence="1" id="KW-0472">Membrane</keyword>
<feature type="transmembrane region" description="Helical" evidence="1">
    <location>
        <begin position="370"/>
        <end position="388"/>
    </location>
</feature>
<protein>
    <submittedName>
        <fullName evidence="2">MedDCM-OCT-S40-C92-cds31</fullName>
    </submittedName>
</protein>
<feature type="transmembrane region" description="Helical" evidence="1">
    <location>
        <begin position="73"/>
        <end position="90"/>
    </location>
</feature>
<feature type="transmembrane region" description="Helical" evidence="1">
    <location>
        <begin position="222"/>
        <end position="245"/>
    </location>
</feature>
<feature type="transmembrane region" description="Helical" evidence="1">
    <location>
        <begin position="96"/>
        <end position="118"/>
    </location>
</feature>
<organism evidence="2">
    <name type="scientific">Candidatus Actinomarina minuta</name>
    <dbReference type="NCBI Taxonomy" id="1389454"/>
    <lineage>
        <taxon>Bacteria</taxon>
        <taxon>Bacillati</taxon>
        <taxon>Actinomycetota</taxon>
        <taxon>Actinomycetes</taxon>
        <taxon>Candidatus Actinomarinidae</taxon>
        <taxon>Candidatus Actinomarinales</taxon>
        <taxon>Candidatus Actinomarineae</taxon>
        <taxon>Candidatus Actinomarinaceae</taxon>
        <taxon>Candidatus Actinomarina</taxon>
    </lineage>
</organism>
<dbReference type="EMBL" id="KC811142">
    <property type="protein sequence ID" value="AGQ19798.1"/>
    <property type="molecule type" value="Genomic_DNA"/>
</dbReference>
<feature type="transmembrane region" description="Helical" evidence="1">
    <location>
        <begin position="130"/>
        <end position="151"/>
    </location>
</feature>
<feature type="transmembrane region" description="Helical" evidence="1">
    <location>
        <begin position="284"/>
        <end position="301"/>
    </location>
</feature>
<feature type="transmembrane region" description="Helical" evidence="1">
    <location>
        <begin position="344"/>
        <end position="364"/>
    </location>
</feature>
<feature type="transmembrane region" description="Helical" evidence="1">
    <location>
        <begin position="32"/>
        <end position="53"/>
    </location>
</feature>
<sequence length="407" mass="45568">MFIFDSIGFGSAFALLIPLSYTPDIAFEISKAWYAAPSVIIIFYFLNILGQFISSANRGKEEDSKLDVIKWGISERVGFIFIYLSLKYFLESEFILPIFLITYAVFVYSAGAILPAYFDLVSRVLYKHRAIFFAANLTTGSLAGFLVSRYVDIQIQDNGLIEGFTRGLLLVIIITTLSLIPLILIREPKKINNKKIRLTIKLINKKLNNWYLIFRNSNDVKVIATSNIVSVVPESITPFFTIWLINFYSVNADSIGIWITLLLISQSFGSFIVPIIATRSGFKITYILGLSFHFIASVLFISDPLLFQNLIFICAGLGSGTFLTSQSNISVEIGSVGDAGNTNALLTAFRLPGLITGPFIFAYFVNLENINLFLYISLLSSIAGILIMQLRMKNNILPQVRFWSKDS</sequence>
<evidence type="ECO:0000313" key="2">
    <source>
        <dbReference type="EMBL" id="AGQ19798.1"/>
    </source>
</evidence>
<name>S5DQB9_9ACTN</name>
<keyword evidence="1" id="KW-1133">Transmembrane helix</keyword>